<reference evidence="2" key="1">
    <citation type="submission" date="2014-11" db="EMBL/GenBank/DDBJ databases">
        <authorList>
            <person name="Otto D Thomas"/>
            <person name="Naeem Raeece"/>
        </authorList>
    </citation>
    <scope>NUCLEOTIDE SEQUENCE</scope>
</reference>
<dbReference type="EMBL" id="CDMZ01001092">
    <property type="protein sequence ID" value="CEM27075.1"/>
    <property type="molecule type" value="Genomic_DNA"/>
</dbReference>
<evidence type="ECO:0000313" key="2">
    <source>
        <dbReference type="EMBL" id="CEM27075.1"/>
    </source>
</evidence>
<keyword evidence="1" id="KW-0732">Signal</keyword>
<feature type="chain" id="PRO_5005189836" evidence="1">
    <location>
        <begin position="24"/>
        <end position="543"/>
    </location>
</feature>
<accession>A0A0G4GD11</accession>
<protein>
    <submittedName>
        <fullName evidence="2">Uncharacterized protein</fullName>
    </submittedName>
</protein>
<evidence type="ECO:0000256" key="1">
    <source>
        <dbReference type="SAM" id="SignalP"/>
    </source>
</evidence>
<feature type="signal peptide" evidence="1">
    <location>
        <begin position="1"/>
        <end position="23"/>
    </location>
</feature>
<sequence>MVTPTQFLFCFLFLSGGFVERRGRGPIPPVSSFRLLPPAQHFSASDRSTRQQQHVSVSHPHRTLLHTHAPLGSRYAKEVESTHGFFKGEGGVKPPTLHNAKWWYQLPYTQLNYYQAIHRPKGVIEGGPENYDGMGLKLHGNLDRQREFFPPQQHTHGVKGRHHSGWEDMIDPHPEPDGCSRCQFGETEEDWDRRAWGEWDYPYGFKHNVESAKLLKKDTSFFPQAWVDIAFHNVQRFPAHVSGQPASRPPFMEWNWIWAGQKMLEKSADARIANRLERQQKRDYFRAWLKDMTDDIEGRGPKTIDEENELIKKRLGLRRMSDDDLRRERDNNRYGKEWMLHMNLDFVSNETKIDTTSEGCWHGGNWNYTMTEEELNTKDKWEDSHGKHWRHMYDDRFNERVITRPVNCMNDKMTAEEMEEMYHYTCTEQCNEGRGQYPHYTIETIHEYKERPLRKKFKRLMCLYTPLWSFQDWGETFGHALEHHEKLPAEVLDTFGAEIPVKTTENTKVPQEQFHYLREYERYYEDDPGGTSLQAGQKRLVTV</sequence>
<name>A0A0G4GD11_9ALVE</name>
<dbReference type="PhylomeDB" id="A0A0G4GD11"/>
<gene>
    <name evidence="2" type="ORF">Cvel_4530</name>
</gene>
<proteinExistence type="predicted"/>
<dbReference type="VEuPathDB" id="CryptoDB:Cvel_4530"/>
<dbReference type="AlphaFoldDB" id="A0A0G4GD11"/>
<organism evidence="2">
    <name type="scientific">Chromera velia CCMP2878</name>
    <dbReference type="NCBI Taxonomy" id="1169474"/>
    <lineage>
        <taxon>Eukaryota</taxon>
        <taxon>Sar</taxon>
        <taxon>Alveolata</taxon>
        <taxon>Colpodellida</taxon>
        <taxon>Chromeraceae</taxon>
        <taxon>Chromera</taxon>
    </lineage>
</organism>